<evidence type="ECO:0000313" key="4">
    <source>
        <dbReference type="Proteomes" id="UP000293902"/>
    </source>
</evidence>
<protein>
    <submittedName>
        <fullName evidence="2">Uncharacterized protein</fullName>
    </submittedName>
</protein>
<dbReference type="PANTHER" id="PTHR30441">
    <property type="entry name" value="DUF748 DOMAIN-CONTAINING PROTEIN"/>
    <property type="match status" value="1"/>
</dbReference>
<name>A0A328FDW7_9BACT</name>
<dbReference type="Proteomes" id="UP000248798">
    <property type="component" value="Unassembled WGS sequence"/>
</dbReference>
<gene>
    <name evidence="2" type="ORF">DO021_08345</name>
    <name evidence="1" type="ORF">EYB58_22305</name>
</gene>
<dbReference type="EMBL" id="QLNI01000014">
    <property type="protein sequence ID" value="RAM02509.1"/>
    <property type="molecule type" value="Genomic_DNA"/>
</dbReference>
<evidence type="ECO:0000313" key="1">
    <source>
        <dbReference type="EMBL" id="QBH15394.1"/>
    </source>
</evidence>
<dbReference type="AlphaFoldDB" id="A0A328FDW7"/>
<dbReference type="GO" id="GO:0005886">
    <property type="term" value="C:plasma membrane"/>
    <property type="evidence" value="ECO:0007669"/>
    <property type="project" value="TreeGrafter"/>
</dbReference>
<proteinExistence type="predicted"/>
<dbReference type="GO" id="GO:0090313">
    <property type="term" value="P:regulation of protein targeting to membrane"/>
    <property type="evidence" value="ECO:0007669"/>
    <property type="project" value="TreeGrafter"/>
</dbReference>
<dbReference type="EMBL" id="CP036313">
    <property type="protein sequence ID" value="QBH15394.1"/>
    <property type="molecule type" value="Genomic_DNA"/>
</dbReference>
<accession>A0A328FDW7</accession>
<dbReference type="InterPro" id="IPR052894">
    <property type="entry name" value="AsmA-related"/>
</dbReference>
<sequence>MNKKRILRIAFIFAATVAAYAVALCLAITPLINSEKVKAHLTRGLQDKTGIEVRFNQLGFILTPLPALSITGISAQIDPRNQLTIDKALVELNPAQLLKFKTAVRRITLHSPELMLKKAVAENNKSIMPPDFAAAVQNGFDRLLDLPFADTDHLDIIVTNARSNYFNTMDCWVRMTGRTRAVNIKAQISGIGLEIHDIPKLDSALKDRITGLDISHLSVDCRHDENTFLAGNLKITSLQVNLDAPKDHCIDAREFDLKFDLSKDRATAHLSPLELVYPKGRVGIDLSLFPRQEISSIEFTGEQINIGQARQVCLPLLNGLETSQILFDILRAGTAQKITVGFKSNDINHLFDAENLFIKGCAESTTVKIPDVPVIVENASGCAEMKNGVLSIHPEGGHVGKTVITGGDLDINLIHEHTVPFSGKFPLKVDLEDLPAILISLLPDTELALEMSKISNLTGRTDAILELNNTQSPKDMDVKVTATNIQASGNYQRMSLPIHIDGGSFLLDKRKVVLKNMSGAIGNSRVSNLNAGIDTRDSVPLHIKNMAANIILEQAAFLVDLFPGARERLGPVKNFSGIMVIKDLRLEGPMFSPNLWQVHMTGQVNKGAVVFQNKTKGISNLLCTFNATPSSINLSEIACTIKQTAWLEKNISPKYTQSIVLPLTLTRGEFVKQTDTCLFQGQVLTISGTKVSFMADGPAMDKMIPSKVQIVDGERTHADVTFYKKPDMPKINFSGKLDKATLENMLYPDSYLYRKLREVTGEKALTVSTDKKTNDITITADAINLDPLLSPQKTSAPTRPLLKQKQIFLNINTLGYAQHVYQKVQAQITVDHPVTDINITHALFCNLDFSGRITLNHDKKKPGVLTHILFNTDQAKEVSLSIGCLTGSQSVIEGRYTLGGELSGAAQTLSQVTSKQNGLLNFKAQSGRIFKATLLSRLLSVLNILGETDLQQQGFGFKTFTANAEVKESVVHIKKSFIDADNMAIIAEGWADPLNDALDITFLVAPFKTIDTIIKYIPVVNTILKGRLVSFPARAYGKLSDPTVIPLHPSAVGKGLLNLLGDLVTTPGRLIEGMKENEK</sequence>
<keyword evidence="4" id="KW-1185">Reference proteome</keyword>
<evidence type="ECO:0000313" key="3">
    <source>
        <dbReference type="Proteomes" id="UP000248798"/>
    </source>
</evidence>
<dbReference type="PANTHER" id="PTHR30441:SF4">
    <property type="entry name" value="PROTEIN ASMA"/>
    <property type="match status" value="1"/>
</dbReference>
<reference evidence="2 3" key="1">
    <citation type="submission" date="2018-06" db="EMBL/GenBank/DDBJ databases">
        <title>Complete Genome Sequence of Desulfobacter hydrogenophilus (DSM3380).</title>
        <authorList>
            <person name="Marietou A."/>
            <person name="Schreiber L."/>
            <person name="Marshall I."/>
            <person name="Jorgensen B."/>
        </authorList>
    </citation>
    <scope>NUCLEOTIDE SEQUENCE [LARGE SCALE GENOMIC DNA]</scope>
    <source>
        <strain evidence="2 3">DSM 3380</strain>
    </source>
</reference>
<dbReference type="Proteomes" id="UP000293902">
    <property type="component" value="Chromosome"/>
</dbReference>
<dbReference type="OrthoDB" id="9768949at2"/>
<reference evidence="1 4" key="2">
    <citation type="submission" date="2019-02" db="EMBL/GenBank/DDBJ databases">
        <title>Complete genome sequence of Desulfobacter hydrogenophilus AcRS1.</title>
        <authorList>
            <person name="Marietou A."/>
            <person name="Lund M.B."/>
            <person name="Marshall I.P.G."/>
            <person name="Schreiber L."/>
            <person name="Jorgensen B."/>
        </authorList>
    </citation>
    <scope>NUCLEOTIDE SEQUENCE [LARGE SCALE GENOMIC DNA]</scope>
    <source>
        <strain evidence="1 4">AcRS1</strain>
    </source>
</reference>
<organism evidence="2 3">
    <name type="scientific">Desulfobacter hydrogenophilus</name>
    <dbReference type="NCBI Taxonomy" id="2291"/>
    <lineage>
        <taxon>Bacteria</taxon>
        <taxon>Pseudomonadati</taxon>
        <taxon>Thermodesulfobacteriota</taxon>
        <taxon>Desulfobacteria</taxon>
        <taxon>Desulfobacterales</taxon>
        <taxon>Desulfobacteraceae</taxon>
        <taxon>Desulfobacter</taxon>
    </lineage>
</organism>
<evidence type="ECO:0000313" key="2">
    <source>
        <dbReference type="EMBL" id="RAM02509.1"/>
    </source>
</evidence>
<dbReference type="RefSeq" id="WP_111955677.1">
    <property type="nucleotide sequence ID" value="NZ_CP036313.1"/>
</dbReference>